<keyword evidence="9" id="KW-1185">Reference proteome</keyword>
<gene>
    <name evidence="8" type="ORF">H6X83_00155</name>
</gene>
<keyword evidence="8" id="KW-0032">Aminotransferase</keyword>
<feature type="domain" description="Orn/Lys/Arg decarboxylases family 1 pyridoxal-P attachment site" evidence="6">
    <location>
        <begin position="136"/>
        <end position="257"/>
    </location>
</feature>
<comment type="cofactor">
    <cofactor evidence="1">
        <name>pyridoxal 5'-phosphate</name>
        <dbReference type="ChEBI" id="CHEBI:597326"/>
    </cofactor>
</comment>
<dbReference type="PANTHER" id="PTHR43277:SF4">
    <property type="entry name" value="ARGININE DECARBOXYLASE"/>
    <property type="match status" value="1"/>
</dbReference>
<evidence type="ECO:0000256" key="2">
    <source>
        <dbReference type="ARBA" id="ARBA00010671"/>
    </source>
</evidence>
<dbReference type="SUPFAM" id="SSF55904">
    <property type="entry name" value="Ornithine decarboxylase C-terminal domain"/>
    <property type="match status" value="1"/>
</dbReference>
<dbReference type="InterPro" id="IPR008286">
    <property type="entry name" value="Prn/Lys/Arg_de-COase_C"/>
</dbReference>
<name>A0A7G9WHF9_9FIRM</name>
<feature type="domain" description="Orn/Lys/Arg decarboxylase C-terminal" evidence="7">
    <location>
        <begin position="375"/>
        <end position="416"/>
    </location>
</feature>
<evidence type="ECO:0000259" key="7">
    <source>
        <dbReference type="Pfam" id="PF03711"/>
    </source>
</evidence>
<protein>
    <submittedName>
        <fullName evidence="8">Aminotransferase class I/II-fold pyridoxal phosphate-dependent enzyme</fullName>
    </submittedName>
</protein>
<evidence type="ECO:0000259" key="6">
    <source>
        <dbReference type="Pfam" id="PF01276"/>
    </source>
</evidence>
<evidence type="ECO:0000256" key="5">
    <source>
        <dbReference type="ARBA" id="ARBA00023239"/>
    </source>
</evidence>
<organism evidence="8 9">
    <name type="scientific">Caproicibacterium amylolyticum</name>
    <dbReference type="NCBI Taxonomy" id="2766537"/>
    <lineage>
        <taxon>Bacteria</taxon>
        <taxon>Bacillati</taxon>
        <taxon>Bacillota</taxon>
        <taxon>Clostridia</taxon>
        <taxon>Eubacteriales</taxon>
        <taxon>Oscillospiraceae</taxon>
        <taxon>Caproicibacterium</taxon>
    </lineage>
</organism>
<dbReference type="GO" id="GO:0016831">
    <property type="term" value="F:carboxy-lyase activity"/>
    <property type="evidence" value="ECO:0007669"/>
    <property type="project" value="UniProtKB-KW"/>
</dbReference>
<dbReference type="InterPro" id="IPR036633">
    <property type="entry name" value="Prn/Lys/Arg_de-COase_C_sf"/>
</dbReference>
<dbReference type="AlphaFoldDB" id="A0A7G9WHF9"/>
<keyword evidence="3" id="KW-0210">Decarboxylase</keyword>
<dbReference type="Proteomes" id="UP000516046">
    <property type="component" value="Chromosome"/>
</dbReference>
<sequence length="427" mass="45922">MISNTPLYSALLKHQALRRAPFHTPGHKCAPGALPQDLLALDFTELPDTDSLFEADGPILQAEQAAARLFQAKRTLFSAGGCSLCIQAMLRLACPQGGRVLCARNVHRSAVNTMALLGLEPVWSVPDAILSALKNNTKSINACYVTSPDYYGRLQDIPALAGLCRQKHIPLLVDNAHGTQLAFTQPDLHPLHLGASMTADSTHKTLNVLTGGAWLQIGEERYVQDAKEAMSLFASTSPSYPIMASLDLARAYQEEHPAAFAEVQRQVRVLSQTAQRIGITNVSDDPTRLALRTSDIGLTGAAAAEIFRENGVEPEMADGGFVVFICTPWNTEADYQRLAKGLSALPIGKPLPPIPELPPLPPVRLPLRQAVFAPAHAVSLEQAVGRIAAEAACPCPPGIPVVMPGEEVTQEVAQFLRGYGFFSLHVL</sequence>
<evidence type="ECO:0000313" key="8">
    <source>
        <dbReference type="EMBL" id="QNO18121.1"/>
    </source>
</evidence>
<dbReference type="Gene3D" id="3.40.640.10">
    <property type="entry name" value="Type I PLP-dependent aspartate aminotransferase-like (Major domain)"/>
    <property type="match status" value="1"/>
</dbReference>
<dbReference type="GO" id="GO:0008483">
    <property type="term" value="F:transaminase activity"/>
    <property type="evidence" value="ECO:0007669"/>
    <property type="project" value="UniProtKB-KW"/>
</dbReference>
<dbReference type="KEGG" id="caml:H6X83_00155"/>
<dbReference type="Pfam" id="PF03711">
    <property type="entry name" value="OKR_DC_1_C"/>
    <property type="match status" value="1"/>
</dbReference>
<dbReference type="PANTHER" id="PTHR43277">
    <property type="entry name" value="ARGININE DECARBOXYLASE"/>
    <property type="match status" value="1"/>
</dbReference>
<reference evidence="8 9" key="1">
    <citation type="submission" date="2020-08" db="EMBL/GenBank/DDBJ databases">
        <authorList>
            <person name="Ren C."/>
            <person name="Gu Y."/>
            <person name="Xu Y."/>
        </authorList>
    </citation>
    <scope>NUCLEOTIDE SEQUENCE [LARGE SCALE GENOMIC DNA]</scope>
    <source>
        <strain evidence="8 9">LBM18003</strain>
    </source>
</reference>
<dbReference type="InterPro" id="IPR052357">
    <property type="entry name" value="Orn_Lys_Arg_decarboxylase-I"/>
</dbReference>
<evidence type="ECO:0000256" key="1">
    <source>
        <dbReference type="ARBA" id="ARBA00001933"/>
    </source>
</evidence>
<dbReference type="SUPFAM" id="SSF53383">
    <property type="entry name" value="PLP-dependent transferases"/>
    <property type="match status" value="1"/>
</dbReference>
<proteinExistence type="inferred from homology"/>
<feature type="domain" description="Orn/Lys/Arg decarboxylases family 1 pyridoxal-P attachment site" evidence="6">
    <location>
        <begin position="5"/>
        <end position="127"/>
    </location>
</feature>
<dbReference type="InterPro" id="IPR000310">
    <property type="entry name" value="Orn/Lys/Arg_deCO2ase_major_dom"/>
</dbReference>
<keyword evidence="4" id="KW-0663">Pyridoxal phosphate</keyword>
<accession>A0A7G9WHF9</accession>
<dbReference type="InterPro" id="IPR015421">
    <property type="entry name" value="PyrdxlP-dep_Trfase_major"/>
</dbReference>
<dbReference type="InterPro" id="IPR015424">
    <property type="entry name" value="PyrdxlP-dep_Trfase"/>
</dbReference>
<evidence type="ECO:0000256" key="4">
    <source>
        <dbReference type="ARBA" id="ARBA00022898"/>
    </source>
</evidence>
<comment type="similarity">
    <text evidence="2">Belongs to the Orn/Lys/Arg decarboxylase class-I family.</text>
</comment>
<dbReference type="Pfam" id="PF01276">
    <property type="entry name" value="OKR_DC_1"/>
    <property type="match status" value="2"/>
</dbReference>
<keyword evidence="5" id="KW-0456">Lyase</keyword>
<evidence type="ECO:0000313" key="9">
    <source>
        <dbReference type="Proteomes" id="UP000516046"/>
    </source>
</evidence>
<dbReference type="RefSeq" id="WP_212507185.1">
    <property type="nucleotide sequence ID" value="NZ_CP060696.1"/>
</dbReference>
<keyword evidence="8" id="KW-0808">Transferase</keyword>
<dbReference type="EMBL" id="CP060696">
    <property type="protein sequence ID" value="QNO18121.1"/>
    <property type="molecule type" value="Genomic_DNA"/>
</dbReference>
<evidence type="ECO:0000256" key="3">
    <source>
        <dbReference type="ARBA" id="ARBA00022793"/>
    </source>
</evidence>
<dbReference type="Gene3D" id="3.90.100.10">
    <property type="entry name" value="Orn/Lys/Arg decarboxylase, C-terminal domain"/>
    <property type="match status" value="1"/>
</dbReference>